<feature type="transmembrane region" description="Helical" evidence="10">
    <location>
        <begin position="565"/>
        <end position="585"/>
    </location>
</feature>
<feature type="transmembrane region" description="Helical" evidence="10">
    <location>
        <begin position="362"/>
        <end position="384"/>
    </location>
</feature>
<feature type="transmembrane region" description="Helical" evidence="10">
    <location>
        <begin position="741"/>
        <end position="759"/>
    </location>
</feature>
<feature type="transmembrane region" description="Helical" evidence="10">
    <location>
        <begin position="107"/>
        <end position="124"/>
    </location>
</feature>
<keyword evidence="4" id="KW-1003">Cell membrane</keyword>
<feature type="transmembrane region" description="Helical" evidence="10">
    <location>
        <begin position="29"/>
        <end position="55"/>
    </location>
</feature>
<dbReference type="GO" id="GO:0006811">
    <property type="term" value="P:monoatomic ion transport"/>
    <property type="evidence" value="ECO:0007669"/>
    <property type="project" value="UniProtKB-KW"/>
</dbReference>
<dbReference type="PRINTS" id="PR01434">
    <property type="entry name" value="NADHDHGNASE5"/>
</dbReference>
<evidence type="ECO:0000313" key="15">
    <source>
        <dbReference type="EMBL" id="SFS86474.1"/>
    </source>
</evidence>
<keyword evidence="6 10" id="KW-1133">Transmembrane helix</keyword>
<dbReference type="PANTHER" id="PTHR43373:SF1">
    <property type="entry name" value="NA(+)_H(+) ANTIPORTER SUBUNIT A"/>
    <property type="match status" value="1"/>
</dbReference>
<dbReference type="Proteomes" id="UP000198785">
    <property type="component" value="Unassembled WGS sequence"/>
</dbReference>
<dbReference type="InterPro" id="IPR025383">
    <property type="entry name" value="MrpA_C/MbhD"/>
</dbReference>
<feature type="transmembrane region" description="Helical" evidence="10">
    <location>
        <begin position="268"/>
        <end position="289"/>
    </location>
</feature>
<dbReference type="Pfam" id="PF00662">
    <property type="entry name" value="Proton_antipo_N"/>
    <property type="match status" value="1"/>
</dbReference>
<organism evidence="15 16">
    <name type="scientific">Sphingobacterium wenxiniae</name>
    <dbReference type="NCBI Taxonomy" id="683125"/>
    <lineage>
        <taxon>Bacteria</taxon>
        <taxon>Pseudomonadati</taxon>
        <taxon>Bacteroidota</taxon>
        <taxon>Sphingobacteriia</taxon>
        <taxon>Sphingobacteriales</taxon>
        <taxon>Sphingobacteriaceae</taxon>
        <taxon>Sphingobacterium</taxon>
    </lineage>
</organism>
<feature type="transmembrane region" description="Helical" evidence="10">
    <location>
        <begin position="448"/>
        <end position="469"/>
    </location>
</feature>
<dbReference type="InterPro" id="IPR046806">
    <property type="entry name" value="MrpA_C/MbhE"/>
</dbReference>
<keyword evidence="2" id="KW-0813">Transport</keyword>
<dbReference type="GO" id="GO:0005886">
    <property type="term" value="C:plasma membrane"/>
    <property type="evidence" value="ECO:0007669"/>
    <property type="project" value="UniProtKB-SubCell"/>
</dbReference>
<evidence type="ECO:0000259" key="12">
    <source>
        <dbReference type="Pfam" id="PF00662"/>
    </source>
</evidence>
<feature type="domain" description="MrpA C-terminal/MbhE" evidence="14">
    <location>
        <begin position="682"/>
        <end position="760"/>
    </location>
</feature>
<evidence type="ECO:0000313" key="16">
    <source>
        <dbReference type="Proteomes" id="UP000198785"/>
    </source>
</evidence>
<evidence type="ECO:0000256" key="5">
    <source>
        <dbReference type="ARBA" id="ARBA00022692"/>
    </source>
</evidence>
<evidence type="ECO:0000259" key="13">
    <source>
        <dbReference type="Pfam" id="PF13244"/>
    </source>
</evidence>
<feature type="transmembrane region" description="Helical" evidence="10">
    <location>
        <begin position="159"/>
        <end position="178"/>
    </location>
</feature>
<proteinExistence type="predicted"/>
<dbReference type="PANTHER" id="PTHR43373">
    <property type="entry name" value="NA(+)/H(+) ANTIPORTER SUBUNIT"/>
    <property type="match status" value="1"/>
</dbReference>
<keyword evidence="16" id="KW-1185">Reference proteome</keyword>
<keyword evidence="8 10" id="KW-0472">Membrane</keyword>
<dbReference type="InterPro" id="IPR050616">
    <property type="entry name" value="CPA3_Na-H_Antiporter_A"/>
</dbReference>
<feature type="transmembrane region" description="Helical" evidence="10">
    <location>
        <begin position="623"/>
        <end position="644"/>
    </location>
</feature>
<keyword evidence="7" id="KW-0406">Ion transport</keyword>
<sequence>MLFTVLTGLITSSLLIPFGKFIKTKWSIVLPFIPVFLFIFYLLQVSSVASGINFVQHISWVPSLGVNFDFRLDGLSLLFALLITGIGSGIFFYGRTYLKGHPYFDRFFGYLLLFMSAMLGVVLANNIITLFIFWELTSISSFFLIGFNNDNKDSRKSAITALSITGIGGFFLLAGLLLLGNIAETFIISELIDRRDIIINHSLYPLFVGLIFLGAFTKSAQFPFHFWLPGAMKAPTPVSAYLHSATMVKAGIYLLARFTPILGNTDFWNYTLMIVGGITMIYAAVHSLFRIDLKGILAYSTISALGILTFLLGLGTKDAIIAASVFILVHALYKATLFMVTGIIDHETHTRDITQLAGLRKVLFPVFIAALLAALSSAGLPLTFGFIGKDLIYEATLHYANNWALWLTILAVATNTALVAAGFMAGVKPFVGKLPTQFEKIHLPYSSMWLPPLILGVLGIVFGCMPGMIGDIFNHRAADSIFGAETEMHLKIWHGFNTVLILSLCTLAAGTLLYLFNKPSAAKLNAVERLNNISPQHIILKLASLVERFSTAYTNNVHDGFLRSYHFKIIVFAELLLAYKLWLSGPIQIDFEKLTPITWYEIAFVLILIGAVYLIVTTKSRLTSVVSTSVIGYCICLIFVFYSAPDLAMTQFTIDTLTTVLFVLVLYKLPGFINFAKKGVQIRDAIVALGFGVIISLIMLKVLYEPTTTEISDFYGENSYLLAKGKNVVNVILVDFRGIDTMFETVVLSIAALGVYSLIKLRLKSSEKE</sequence>
<comment type="subcellular location">
    <subcellularLocation>
        <location evidence="1">Cell membrane</location>
        <topology evidence="1">Multi-pass membrane protein</topology>
    </subcellularLocation>
    <subcellularLocation>
        <location evidence="9">Membrane</location>
        <topology evidence="9">Multi-pass membrane protein</topology>
    </subcellularLocation>
</comment>
<evidence type="ECO:0000259" key="14">
    <source>
        <dbReference type="Pfam" id="PF20501"/>
    </source>
</evidence>
<feature type="transmembrane region" description="Helical" evidence="10">
    <location>
        <begin position="320"/>
        <end position="341"/>
    </location>
</feature>
<dbReference type="NCBIfam" id="NF009287">
    <property type="entry name" value="PRK12647.1"/>
    <property type="match status" value="1"/>
</dbReference>
<evidence type="ECO:0000256" key="6">
    <source>
        <dbReference type="ARBA" id="ARBA00022989"/>
    </source>
</evidence>
<dbReference type="Pfam" id="PF20501">
    <property type="entry name" value="MbhE"/>
    <property type="match status" value="1"/>
</dbReference>
<protein>
    <submittedName>
        <fullName evidence="15">Multisubunit sodium/proton antiporter, MrpA subunit</fullName>
    </submittedName>
</protein>
<evidence type="ECO:0000256" key="1">
    <source>
        <dbReference type="ARBA" id="ARBA00004651"/>
    </source>
</evidence>
<evidence type="ECO:0000256" key="10">
    <source>
        <dbReference type="SAM" id="Phobius"/>
    </source>
</evidence>
<feature type="transmembrane region" description="Helical" evidence="10">
    <location>
        <begin position="296"/>
        <end position="314"/>
    </location>
</feature>
<dbReference type="InterPro" id="IPR001750">
    <property type="entry name" value="ND/Mrp_TM"/>
</dbReference>
<name>A0A1I6TB85_9SPHI</name>
<feature type="domain" description="NADH:quinone oxidoreductase/Mrp antiporter transmembrane" evidence="11">
    <location>
        <begin position="124"/>
        <end position="409"/>
    </location>
</feature>
<evidence type="ECO:0000256" key="4">
    <source>
        <dbReference type="ARBA" id="ARBA00022475"/>
    </source>
</evidence>
<dbReference type="GO" id="GO:0015297">
    <property type="term" value="F:antiporter activity"/>
    <property type="evidence" value="ECO:0007669"/>
    <property type="project" value="UniProtKB-KW"/>
</dbReference>
<feature type="transmembrane region" description="Helical" evidence="10">
    <location>
        <begin position="492"/>
        <end position="516"/>
    </location>
</feature>
<dbReference type="AlphaFoldDB" id="A0A1I6TB85"/>
<evidence type="ECO:0000256" key="3">
    <source>
        <dbReference type="ARBA" id="ARBA00022449"/>
    </source>
</evidence>
<evidence type="ECO:0000256" key="9">
    <source>
        <dbReference type="RuleBase" id="RU000320"/>
    </source>
</evidence>
<dbReference type="RefSeq" id="WP_093365495.1">
    <property type="nucleotide sequence ID" value="NZ_FOZZ01000006.1"/>
</dbReference>
<evidence type="ECO:0000259" key="11">
    <source>
        <dbReference type="Pfam" id="PF00361"/>
    </source>
</evidence>
<keyword evidence="3" id="KW-0050">Antiport</keyword>
<gene>
    <name evidence="15" type="ORF">SAMN05660206_10648</name>
</gene>
<feature type="domain" description="MrpA C-terminal/MbhD" evidence="13">
    <location>
        <begin position="606"/>
        <end position="670"/>
    </location>
</feature>
<dbReference type="STRING" id="683125.SAMN05660206_10648"/>
<accession>A0A1I6TB85</accession>
<dbReference type="Pfam" id="PF00361">
    <property type="entry name" value="Proton_antipo_M"/>
    <property type="match status" value="1"/>
</dbReference>
<evidence type="ECO:0000256" key="7">
    <source>
        <dbReference type="ARBA" id="ARBA00023065"/>
    </source>
</evidence>
<feature type="transmembrane region" description="Helical" evidence="10">
    <location>
        <begin position="404"/>
        <end position="427"/>
    </location>
</feature>
<dbReference type="InterPro" id="IPR001516">
    <property type="entry name" value="Proton_antipo_N"/>
</dbReference>
<feature type="transmembrane region" description="Helical" evidence="10">
    <location>
        <begin position="597"/>
        <end position="616"/>
    </location>
</feature>
<feature type="domain" description="NADH-Ubiquinone oxidoreductase (complex I) chain 5 N-terminal" evidence="12">
    <location>
        <begin position="62"/>
        <end position="108"/>
    </location>
</feature>
<reference evidence="15 16" key="1">
    <citation type="submission" date="2016-10" db="EMBL/GenBank/DDBJ databases">
        <authorList>
            <person name="de Groot N.N."/>
        </authorList>
    </citation>
    <scope>NUCLEOTIDE SEQUENCE [LARGE SCALE GENOMIC DNA]</scope>
    <source>
        <strain evidence="15 16">DSM 22789</strain>
    </source>
</reference>
<dbReference type="EMBL" id="FOZZ01000006">
    <property type="protein sequence ID" value="SFS86474.1"/>
    <property type="molecule type" value="Genomic_DNA"/>
</dbReference>
<evidence type="ECO:0000256" key="8">
    <source>
        <dbReference type="ARBA" id="ARBA00023136"/>
    </source>
</evidence>
<feature type="transmembrane region" description="Helical" evidence="10">
    <location>
        <begin position="656"/>
        <end position="673"/>
    </location>
</feature>
<keyword evidence="5 9" id="KW-0812">Transmembrane</keyword>
<feature type="transmembrane region" description="Helical" evidence="10">
    <location>
        <begin position="75"/>
        <end position="95"/>
    </location>
</feature>
<dbReference type="OrthoDB" id="9807568at2"/>
<feature type="transmembrane region" description="Helical" evidence="10">
    <location>
        <begin position="685"/>
        <end position="704"/>
    </location>
</feature>
<feature type="transmembrane region" description="Helical" evidence="10">
    <location>
        <begin position="198"/>
        <end position="217"/>
    </location>
</feature>
<evidence type="ECO:0000256" key="2">
    <source>
        <dbReference type="ARBA" id="ARBA00022448"/>
    </source>
</evidence>
<dbReference type="Pfam" id="PF13244">
    <property type="entry name" value="MbhD"/>
    <property type="match status" value="1"/>
</dbReference>